<dbReference type="EMBL" id="JACHKA010000001">
    <property type="protein sequence ID" value="MBB5986910.1"/>
    <property type="molecule type" value="Genomic_DNA"/>
</dbReference>
<evidence type="ECO:0000313" key="6">
    <source>
        <dbReference type="Proteomes" id="UP001138540"/>
    </source>
</evidence>
<protein>
    <submittedName>
        <fullName evidence="5">DNA-binding FadR family transcriptional regulator</fullName>
    </submittedName>
</protein>
<keyword evidence="6" id="KW-1185">Reference proteome</keyword>
<feature type="domain" description="HTH gntR-type" evidence="4">
    <location>
        <begin position="19"/>
        <end position="89"/>
    </location>
</feature>
<proteinExistence type="predicted"/>
<evidence type="ECO:0000256" key="3">
    <source>
        <dbReference type="ARBA" id="ARBA00023163"/>
    </source>
</evidence>
<dbReference type="SMART" id="SM00345">
    <property type="entry name" value="HTH_GNTR"/>
    <property type="match status" value="2"/>
</dbReference>
<sequence>MSVAERIYTASTREDESPSRLAEQLARQIEDDIAWQRLTAGEALGSLRDLSDRYSVGRAVIREAVGLLERRGLGSLRPGPCGGFIVKKPLAQSIGEEIADYFRTADITLAHLLDAREAVDQMIARLAALARPPLPRLVRLEAAVRTPGLGGHLALRNELARLTGEPVVMLLIKCLNSLTLDFAMDGAAPGDQPRIAIAAMREALASGDTEMAVQEADRLHEELTRYLHPQKASQDIRPIESARLADERTLAVSVARKLAVEIARSGTTGQRLGSEWDLCERFSVSRLTLRQAIRILQDSGLVECRRGRGNGLVVRNRRGTGTIRLMLAYLIGQQMDVRAAGTILFQLNCFMPALAVSRADREQRRALERLISRLEESDTLERYDLLSLVHCVSQLAQSPIIDLFSRCLAAYEARFHPSLAERLPVGLQASYFRLVRQLLNGTSADGHTELEWAKARSAHVMLEMSRSRPI</sequence>
<evidence type="ECO:0000256" key="2">
    <source>
        <dbReference type="ARBA" id="ARBA00023125"/>
    </source>
</evidence>
<evidence type="ECO:0000256" key="1">
    <source>
        <dbReference type="ARBA" id="ARBA00023015"/>
    </source>
</evidence>
<evidence type="ECO:0000259" key="4">
    <source>
        <dbReference type="PROSITE" id="PS50949"/>
    </source>
</evidence>
<dbReference type="PRINTS" id="PR00035">
    <property type="entry name" value="HTHGNTR"/>
</dbReference>
<reference evidence="5 6" key="1">
    <citation type="submission" date="2020-08" db="EMBL/GenBank/DDBJ databases">
        <title>Exploring microbial biodiversity for novel pathways involved in the catabolism of aromatic compounds derived from lignin.</title>
        <authorList>
            <person name="Elkins J."/>
        </authorList>
    </citation>
    <scope>NUCLEOTIDE SEQUENCE [LARGE SCALE GENOMIC DNA]</scope>
    <source>
        <strain evidence="5 6">B1D3A</strain>
    </source>
</reference>
<feature type="domain" description="HTH gntR-type" evidence="4">
    <location>
        <begin position="248"/>
        <end position="317"/>
    </location>
</feature>
<dbReference type="InterPro" id="IPR000524">
    <property type="entry name" value="Tscrpt_reg_HTH_GntR"/>
</dbReference>
<dbReference type="PANTHER" id="PTHR43537:SF49">
    <property type="entry name" value="TRANSCRIPTIONAL REGULATORY PROTEIN"/>
    <property type="match status" value="1"/>
</dbReference>
<dbReference type="Pfam" id="PF00392">
    <property type="entry name" value="GntR"/>
    <property type="match status" value="2"/>
</dbReference>
<dbReference type="RefSeq" id="WP_184154980.1">
    <property type="nucleotide sequence ID" value="NZ_JACHKA010000001.1"/>
</dbReference>
<dbReference type="Proteomes" id="UP001138540">
    <property type="component" value="Unassembled WGS sequence"/>
</dbReference>
<keyword evidence="2 5" id="KW-0238">DNA-binding</keyword>
<gene>
    <name evidence="5" type="ORF">HNP60_002884</name>
</gene>
<accession>A0ABR6NHZ7</accession>
<dbReference type="Gene3D" id="1.10.10.10">
    <property type="entry name" value="Winged helix-like DNA-binding domain superfamily/Winged helix DNA-binding domain"/>
    <property type="match status" value="2"/>
</dbReference>
<name>A0ABR6NHZ7_9SPHN</name>
<keyword evidence="1" id="KW-0805">Transcription regulation</keyword>
<dbReference type="GO" id="GO:0003677">
    <property type="term" value="F:DNA binding"/>
    <property type="evidence" value="ECO:0007669"/>
    <property type="project" value="UniProtKB-KW"/>
</dbReference>
<dbReference type="PROSITE" id="PS50949">
    <property type="entry name" value="HTH_GNTR"/>
    <property type="match status" value="2"/>
</dbReference>
<comment type="caution">
    <text evidence="5">The sequence shown here is derived from an EMBL/GenBank/DDBJ whole genome shotgun (WGS) entry which is preliminary data.</text>
</comment>
<organism evidence="5 6">
    <name type="scientific">Sphingobium lignivorans</name>
    <dbReference type="NCBI Taxonomy" id="2735886"/>
    <lineage>
        <taxon>Bacteria</taxon>
        <taxon>Pseudomonadati</taxon>
        <taxon>Pseudomonadota</taxon>
        <taxon>Alphaproteobacteria</taxon>
        <taxon>Sphingomonadales</taxon>
        <taxon>Sphingomonadaceae</taxon>
        <taxon>Sphingobium</taxon>
    </lineage>
</organism>
<keyword evidence="3" id="KW-0804">Transcription</keyword>
<dbReference type="SUPFAM" id="SSF46785">
    <property type="entry name" value="Winged helix' DNA-binding domain"/>
    <property type="match status" value="2"/>
</dbReference>
<evidence type="ECO:0000313" key="5">
    <source>
        <dbReference type="EMBL" id="MBB5986910.1"/>
    </source>
</evidence>
<dbReference type="PANTHER" id="PTHR43537">
    <property type="entry name" value="TRANSCRIPTIONAL REGULATOR, GNTR FAMILY"/>
    <property type="match status" value="1"/>
</dbReference>
<dbReference type="InterPro" id="IPR036390">
    <property type="entry name" value="WH_DNA-bd_sf"/>
</dbReference>
<dbReference type="InterPro" id="IPR036388">
    <property type="entry name" value="WH-like_DNA-bd_sf"/>
</dbReference>